<keyword evidence="2" id="KW-1133">Transmembrane helix</keyword>
<dbReference type="AlphaFoldDB" id="A0A494RNW9"/>
<feature type="transmembrane region" description="Helical" evidence="2">
    <location>
        <begin position="71"/>
        <end position="92"/>
    </location>
</feature>
<dbReference type="EMBL" id="CP032707">
    <property type="protein sequence ID" value="AYG95116.1"/>
    <property type="molecule type" value="Genomic_DNA"/>
</dbReference>
<gene>
    <name evidence="3" type="ORF">D8I30_07920</name>
</gene>
<name>A0A494RNW9_9CAUL</name>
<protein>
    <submittedName>
        <fullName evidence="3">DUF983 domain-containing protein</fullName>
    </submittedName>
</protein>
<reference evidence="3 4" key="1">
    <citation type="submission" date="2018-10" db="EMBL/GenBank/DDBJ databases">
        <title>Complete genome sequence of Brevundimonas naejangsanensis BRV3.</title>
        <authorList>
            <person name="Berrios L."/>
            <person name="Ely B."/>
        </authorList>
    </citation>
    <scope>NUCLEOTIDE SEQUENCE [LARGE SCALE GENOMIC DNA]</scope>
    <source>
        <strain evidence="3 4">BRV3</strain>
    </source>
</reference>
<keyword evidence="2" id="KW-0472">Membrane</keyword>
<keyword evidence="2" id="KW-0812">Transmembrane</keyword>
<evidence type="ECO:0000313" key="3">
    <source>
        <dbReference type="EMBL" id="AYG95116.1"/>
    </source>
</evidence>
<sequence>MIEVDAKAERQSARGPKPRADLHAAQAIRAGLLGRCPACGRGALFEGFLTRRARCEACGFDLGAVDTGDGAATFIMQIAGFLVGFSALAVEIAWRPPLWLHLVVWLPLVALLAVALMRPGKGLMTALQILRLRQDPTARPDGSSKAR</sequence>
<proteinExistence type="predicted"/>
<keyword evidence="4" id="KW-1185">Reference proteome</keyword>
<feature type="region of interest" description="Disordered" evidence="1">
    <location>
        <begin position="1"/>
        <end position="20"/>
    </location>
</feature>
<accession>A0A494RNW9</accession>
<dbReference type="Proteomes" id="UP000276984">
    <property type="component" value="Chromosome"/>
</dbReference>
<dbReference type="Pfam" id="PF06170">
    <property type="entry name" value="DUF983"/>
    <property type="match status" value="1"/>
</dbReference>
<feature type="transmembrane region" description="Helical" evidence="2">
    <location>
        <begin position="98"/>
        <end position="117"/>
    </location>
</feature>
<organism evidence="3 4">
    <name type="scientific">Brevundimonas naejangsanensis</name>
    <dbReference type="NCBI Taxonomy" id="588932"/>
    <lineage>
        <taxon>Bacteria</taxon>
        <taxon>Pseudomonadati</taxon>
        <taxon>Pseudomonadota</taxon>
        <taxon>Alphaproteobacteria</taxon>
        <taxon>Caulobacterales</taxon>
        <taxon>Caulobacteraceae</taxon>
        <taxon>Brevundimonas</taxon>
    </lineage>
</organism>
<evidence type="ECO:0000256" key="2">
    <source>
        <dbReference type="SAM" id="Phobius"/>
    </source>
</evidence>
<dbReference type="OrthoDB" id="9799456at2"/>
<evidence type="ECO:0000256" key="1">
    <source>
        <dbReference type="SAM" id="MobiDB-lite"/>
    </source>
</evidence>
<dbReference type="InterPro" id="IPR009325">
    <property type="entry name" value="DUF983"/>
</dbReference>
<evidence type="ECO:0000313" key="4">
    <source>
        <dbReference type="Proteomes" id="UP000276984"/>
    </source>
</evidence>